<organism evidence="1 2">
    <name type="scientific">Cedecea neteri</name>
    <dbReference type="NCBI Taxonomy" id="158822"/>
    <lineage>
        <taxon>Bacteria</taxon>
        <taxon>Pseudomonadati</taxon>
        <taxon>Pseudomonadota</taxon>
        <taxon>Gammaproteobacteria</taxon>
        <taxon>Enterobacterales</taxon>
        <taxon>Enterobacteriaceae</taxon>
        <taxon>Cedecea</taxon>
    </lineage>
</organism>
<gene>
    <name evidence="1" type="ORF">NCTC12120_06719</name>
</gene>
<evidence type="ECO:0000313" key="1">
    <source>
        <dbReference type="EMBL" id="SQC93605.1"/>
    </source>
</evidence>
<name>A0A2X3JFL7_9ENTR</name>
<reference evidence="1 2" key="1">
    <citation type="submission" date="2018-06" db="EMBL/GenBank/DDBJ databases">
        <authorList>
            <consortium name="Pathogen Informatics"/>
            <person name="Doyle S."/>
        </authorList>
    </citation>
    <scope>NUCLEOTIDE SEQUENCE [LARGE SCALE GENOMIC DNA]</scope>
    <source>
        <strain evidence="1 2">NCTC12120</strain>
    </source>
</reference>
<dbReference type="Proteomes" id="UP000251197">
    <property type="component" value="Unassembled WGS sequence"/>
</dbReference>
<accession>A0A2X3JFL7</accession>
<sequence length="45" mass="4700">MLRAQGVDNGTTVSLNNVAGRPFIAVSNIGVTRRQEPGGDAYLAI</sequence>
<dbReference type="EMBL" id="UAVU01000011">
    <property type="protein sequence ID" value="SQC93605.1"/>
    <property type="molecule type" value="Genomic_DNA"/>
</dbReference>
<dbReference type="AlphaFoldDB" id="A0A2X3JFL7"/>
<evidence type="ECO:0000313" key="2">
    <source>
        <dbReference type="Proteomes" id="UP000251197"/>
    </source>
</evidence>
<protein>
    <submittedName>
        <fullName evidence="1">Uncharacterized protein</fullName>
    </submittedName>
</protein>
<proteinExistence type="predicted"/>